<dbReference type="OrthoDB" id="1729718at2759"/>
<dbReference type="Pfam" id="PF22936">
    <property type="entry name" value="Pol_BBD"/>
    <property type="match status" value="1"/>
</dbReference>
<sequence length="1182" mass="134983">MASLKYEILLLDRNTRFALWQIKMQAVLAQMDLEDALLGIDKMPSTLTDEEKKRKDRKALTQLYLHLSNEILQDVMKEKTATALWKRLEQICMSKTLTSKLHMKQRLYAHRLEEGASVHEHLTVFKEILSNLEAMEVQYDKEDLGLILICSLPPSYSTFRDTILYSRESLTVDEVYDSLTSYDKMKHLVVKPDSQGEGLIVRRRQDRNTDDDRGRTQERNHRGKSKGRSKSSNRADVVEDYSDSELLVVSVNDSKVSEEWILDSGCTFHMSPNRDWFTTYKTVSEGVVLMGNNASCKIAGVGTIKVKMFDGVVRTLSDVRYVPELKRNLISLSTLDSKGYRYTAESGVLKISKGSLVVMKGQRKTAKLYVFQGSTVTELSKRGLLDGQGICKLNFCEHCVFGKQKRVRFTRGIHNTKETLEYIHSDLWGPSRVPSRGGANYMLTFIDDFSRKVWAFFLKQKSDVFFTFKSWKIMIEKQTGKQIKYLRTDNGLEFCSDEFNRLCKLEGIVRHLTVRHTPQQNSVAERMNRMIMEKVRCMLSNANLPKLFWAEAASTACFLINRSPSVAIEKKTPQEVWSGNPANYSDLKIFGCPAYAHVNNGKLEPRSIKCVFLGYKAGVKGYKLWCPENRKVVEHQSNTESTPQVSTKIENRVASSPQYSIAKNRTKREIKPPKKYAEADLVAYALNVAEDIDANQEPSNYSEAISCKKTVRCKWVFKKKKGTPGVEEPKYKARLVAKGYSQVPGVDFTDVFSLVVKHSSIRALLGIVAIHDLELEQLDVKTAFLHGELEENIYMQQPEGFTVSEKEDYVCLLKKSLYGLKQSPRQWYKRFDSFMTSHDSKEVVLKVVFTLRKTMMVFCVSTYVDDMLIAAKDKGEIRKVKAQLSEEFEMKDLGPAKKILGMEILRDRKTSKLYLIQKGYIEKLLCRFNMRSAKPVSTPLAAHFRLSSALSPQSDDEIEYMSHVPYSSAVGYLMYAMVCSRPDLSYAVSAVSRYMANPGKEQWKAVQWILRYLRGTTDVCLQFGRTEDGVIGYVDADFAEDLDRRRSLTGYIFTIGGCTISWKATLQTTVALSTTEAEYMAITEACKEAIWLKGLFSELNEDLQISTVFCDSQSAIFLTKDQMFHERTKYIDVRYHFVRDIIARGDIIVSKISTHENPAYMMTKSLPITKFEHCLDLVGVHC</sequence>
<feature type="compositionally biased region" description="Basic and acidic residues" evidence="5">
    <location>
        <begin position="206"/>
        <end position="220"/>
    </location>
</feature>
<reference evidence="7 8" key="1">
    <citation type="journal article" date="2021" name="bioRxiv">
        <title>The Gossypium anomalum genome as a resource for cotton improvement and evolutionary analysis of hybrid incompatibility.</title>
        <authorList>
            <person name="Grover C.E."/>
            <person name="Yuan D."/>
            <person name="Arick M.A."/>
            <person name="Miller E.R."/>
            <person name="Hu G."/>
            <person name="Peterson D.G."/>
            <person name="Wendel J.F."/>
            <person name="Udall J.A."/>
        </authorList>
    </citation>
    <scope>NUCLEOTIDE SEQUENCE [LARGE SCALE GENOMIC DNA]</scope>
    <source>
        <strain evidence="7">JFW-Udall</strain>
        <tissue evidence="7">Leaf</tissue>
    </source>
</reference>
<evidence type="ECO:0000259" key="6">
    <source>
        <dbReference type="PROSITE" id="PS50994"/>
    </source>
</evidence>
<protein>
    <recommendedName>
        <fullName evidence="6">Integrase catalytic domain-containing protein</fullName>
    </recommendedName>
</protein>
<keyword evidence="4" id="KW-0378">Hydrolase</keyword>
<keyword evidence="1" id="KW-0645">Protease</keyword>
<feature type="domain" description="Integrase catalytic" evidence="6">
    <location>
        <begin position="414"/>
        <end position="581"/>
    </location>
</feature>
<feature type="region of interest" description="Disordered" evidence="5">
    <location>
        <begin position="199"/>
        <end position="237"/>
    </location>
</feature>
<proteinExistence type="predicted"/>
<keyword evidence="2" id="KW-0479">Metal-binding</keyword>
<evidence type="ECO:0000256" key="2">
    <source>
        <dbReference type="ARBA" id="ARBA00022723"/>
    </source>
</evidence>
<dbReference type="AlphaFoldDB" id="A0A8J6CRZ5"/>
<dbReference type="InterPro" id="IPR012337">
    <property type="entry name" value="RNaseH-like_sf"/>
</dbReference>
<dbReference type="InterPro" id="IPR054722">
    <property type="entry name" value="PolX-like_BBD"/>
</dbReference>
<dbReference type="GO" id="GO:0003676">
    <property type="term" value="F:nucleic acid binding"/>
    <property type="evidence" value="ECO:0007669"/>
    <property type="project" value="InterPro"/>
</dbReference>
<evidence type="ECO:0000256" key="5">
    <source>
        <dbReference type="SAM" id="MobiDB-lite"/>
    </source>
</evidence>
<dbReference type="Pfam" id="PF00665">
    <property type="entry name" value="rve"/>
    <property type="match status" value="1"/>
</dbReference>
<dbReference type="GO" id="GO:0004190">
    <property type="term" value="F:aspartic-type endopeptidase activity"/>
    <property type="evidence" value="ECO:0007669"/>
    <property type="project" value="UniProtKB-KW"/>
</dbReference>
<dbReference type="InterPro" id="IPR039537">
    <property type="entry name" value="Retrotran_Ty1/copia-like"/>
</dbReference>
<accession>A0A8J6CRZ5</accession>
<comment type="caution">
    <text evidence="7">The sequence shown here is derived from an EMBL/GenBank/DDBJ whole genome shotgun (WGS) entry which is preliminary data.</text>
</comment>
<dbReference type="PROSITE" id="PS50994">
    <property type="entry name" value="INTEGRASE"/>
    <property type="match status" value="1"/>
</dbReference>
<dbReference type="InterPro" id="IPR013103">
    <property type="entry name" value="RVT_2"/>
</dbReference>
<dbReference type="SUPFAM" id="SSF53098">
    <property type="entry name" value="Ribonuclease H-like"/>
    <property type="match status" value="1"/>
</dbReference>
<evidence type="ECO:0000256" key="3">
    <source>
        <dbReference type="ARBA" id="ARBA00022750"/>
    </source>
</evidence>
<evidence type="ECO:0000256" key="1">
    <source>
        <dbReference type="ARBA" id="ARBA00022670"/>
    </source>
</evidence>
<dbReference type="InterPro" id="IPR043502">
    <property type="entry name" value="DNA/RNA_pol_sf"/>
</dbReference>
<dbReference type="EMBL" id="JAHUZN010000010">
    <property type="protein sequence ID" value="KAG8480305.1"/>
    <property type="molecule type" value="Genomic_DNA"/>
</dbReference>
<gene>
    <name evidence="7" type="ORF">CXB51_024728</name>
</gene>
<organism evidence="7 8">
    <name type="scientific">Gossypium anomalum</name>
    <dbReference type="NCBI Taxonomy" id="47600"/>
    <lineage>
        <taxon>Eukaryota</taxon>
        <taxon>Viridiplantae</taxon>
        <taxon>Streptophyta</taxon>
        <taxon>Embryophyta</taxon>
        <taxon>Tracheophyta</taxon>
        <taxon>Spermatophyta</taxon>
        <taxon>Magnoliopsida</taxon>
        <taxon>eudicotyledons</taxon>
        <taxon>Gunneridae</taxon>
        <taxon>Pentapetalae</taxon>
        <taxon>rosids</taxon>
        <taxon>malvids</taxon>
        <taxon>Malvales</taxon>
        <taxon>Malvaceae</taxon>
        <taxon>Malvoideae</taxon>
        <taxon>Gossypium</taxon>
    </lineage>
</organism>
<evidence type="ECO:0000313" key="7">
    <source>
        <dbReference type="EMBL" id="KAG8480305.1"/>
    </source>
</evidence>
<feature type="compositionally biased region" description="Basic residues" evidence="5">
    <location>
        <begin position="221"/>
        <end position="231"/>
    </location>
</feature>
<keyword evidence="8" id="KW-1185">Reference proteome</keyword>
<dbReference type="GO" id="GO:0006508">
    <property type="term" value="P:proteolysis"/>
    <property type="evidence" value="ECO:0007669"/>
    <property type="project" value="UniProtKB-KW"/>
</dbReference>
<dbReference type="Pfam" id="PF07727">
    <property type="entry name" value="RVT_2"/>
    <property type="match status" value="1"/>
</dbReference>
<dbReference type="PANTHER" id="PTHR42648">
    <property type="entry name" value="TRANSPOSASE, PUTATIVE-RELATED"/>
    <property type="match status" value="1"/>
</dbReference>
<dbReference type="SUPFAM" id="SSF56672">
    <property type="entry name" value="DNA/RNA polymerases"/>
    <property type="match status" value="1"/>
</dbReference>
<dbReference type="Gene3D" id="3.30.420.10">
    <property type="entry name" value="Ribonuclease H-like superfamily/Ribonuclease H"/>
    <property type="match status" value="1"/>
</dbReference>
<dbReference type="Proteomes" id="UP000701853">
    <property type="component" value="Chromosome 10"/>
</dbReference>
<dbReference type="InterPro" id="IPR057670">
    <property type="entry name" value="SH3_retrovirus"/>
</dbReference>
<dbReference type="Pfam" id="PF25597">
    <property type="entry name" value="SH3_retrovirus"/>
    <property type="match status" value="1"/>
</dbReference>
<dbReference type="GO" id="GO:0015074">
    <property type="term" value="P:DNA integration"/>
    <property type="evidence" value="ECO:0007669"/>
    <property type="project" value="InterPro"/>
</dbReference>
<name>A0A8J6CRZ5_9ROSI</name>
<evidence type="ECO:0000313" key="8">
    <source>
        <dbReference type="Proteomes" id="UP000701853"/>
    </source>
</evidence>
<dbReference type="Pfam" id="PF14223">
    <property type="entry name" value="Retrotran_gag_2"/>
    <property type="match status" value="1"/>
</dbReference>
<dbReference type="InterPro" id="IPR036397">
    <property type="entry name" value="RNaseH_sf"/>
</dbReference>
<dbReference type="PANTHER" id="PTHR42648:SF28">
    <property type="entry name" value="TRANSPOSON-ENCODED PROTEIN WITH RIBONUCLEASE H-LIKE AND RETROVIRUS ZINC FINGER-LIKE DOMAINS"/>
    <property type="match status" value="1"/>
</dbReference>
<dbReference type="CDD" id="cd09272">
    <property type="entry name" value="RNase_HI_RT_Ty1"/>
    <property type="match status" value="1"/>
</dbReference>
<keyword evidence="3" id="KW-0064">Aspartyl protease</keyword>
<evidence type="ECO:0000256" key="4">
    <source>
        <dbReference type="ARBA" id="ARBA00022801"/>
    </source>
</evidence>
<dbReference type="GO" id="GO:0046872">
    <property type="term" value="F:metal ion binding"/>
    <property type="evidence" value="ECO:0007669"/>
    <property type="project" value="UniProtKB-KW"/>
</dbReference>
<dbReference type="InterPro" id="IPR001584">
    <property type="entry name" value="Integrase_cat-core"/>
</dbReference>